<evidence type="ECO:0000313" key="3">
    <source>
        <dbReference type="EMBL" id="CAG8540205.1"/>
    </source>
</evidence>
<dbReference type="Gene3D" id="2.60.40.3960">
    <property type="entry name" value="Velvet domain"/>
    <property type="match status" value="1"/>
</dbReference>
<organism evidence="3 4">
    <name type="scientific">Racocetra fulgida</name>
    <dbReference type="NCBI Taxonomy" id="60492"/>
    <lineage>
        <taxon>Eukaryota</taxon>
        <taxon>Fungi</taxon>
        <taxon>Fungi incertae sedis</taxon>
        <taxon>Mucoromycota</taxon>
        <taxon>Glomeromycotina</taxon>
        <taxon>Glomeromycetes</taxon>
        <taxon>Diversisporales</taxon>
        <taxon>Gigasporaceae</taxon>
        <taxon>Racocetra</taxon>
    </lineage>
</organism>
<reference evidence="3" key="1">
    <citation type="submission" date="2021-06" db="EMBL/GenBank/DDBJ databases">
        <authorList>
            <person name="Kallberg Y."/>
            <person name="Tangrot J."/>
            <person name="Rosling A."/>
        </authorList>
    </citation>
    <scope>NUCLEOTIDE SEQUENCE</scope>
    <source>
        <strain evidence="3">IN212</strain>
    </source>
</reference>
<evidence type="ECO:0000313" key="4">
    <source>
        <dbReference type="Proteomes" id="UP000789396"/>
    </source>
</evidence>
<gene>
    <name evidence="3" type="ORF">RFULGI_LOCUS4188</name>
</gene>
<accession>A0A9N9ARM9</accession>
<protein>
    <submittedName>
        <fullName evidence="3">10746_t:CDS:1</fullName>
    </submittedName>
</protein>
<keyword evidence="2" id="KW-0732">Signal</keyword>
<name>A0A9N9ARM9_9GLOM</name>
<dbReference type="AlphaFoldDB" id="A0A9N9ARM9"/>
<dbReference type="Proteomes" id="UP000789396">
    <property type="component" value="Unassembled WGS sequence"/>
</dbReference>
<dbReference type="InterPro" id="IPR038491">
    <property type="entry name" value="Velvet_dom_sf"/>
</dbReference>
<feature type="chain" id="PRO_5040465125" evidence="2">
    <location>
        <begin position="17"/>
        <end position="138"/>
    </location>
</feature>
<feature type="region of interest" description="Disordered" evidence="1">
    <location>
        <begin position="73"/>
        <end position="93"/>
    </location>
</feature>
<feature type="signal peptide" evidence="2">
    <location>
        <begin position="1"/>
        <end position="16"/>
    </location>
</feature>
<feature type="compositionally biased region" description="Polar residues" evidence="1">
    <location>
        <begin position="73"/>
        <end position="92"/>
    </location>
</feature>
<keyword evidence="4" id="KW-1185">Reference proteome</keyword>
<proteinExistence type="predicted"/>
<evidence type="ECO:0000256" key="1">
    <source>
        <dbReference type="SAM" id="MobiDB-lite"/>
    </source>
</evidence>
<sequence>MSHLILSIYLVAEVFSTTFRAYSAKKFPGMTGTVRKEQQWLYRYIISESSLQGIKIPIRKELRYRRVSDDLPDQTNEITIPSTSYAASNNVPNDVESDVQEDHFVEKQDPSEDYIDVLSDTAQENKGNFTGIWQRMPK</sequence>
<comment type="caution">
    <text evidence="3">The sequence shown here is derived from an EMBL/GenBank/DDBJ whole genome shotgun (WGS) entry which is preliminary data.</text>
</comment>
<dbReference type="EMBL" id="CAJVPZ010004047">
    <property type="protein sequence ID" value="CAG8540205.1"/>
    <property type="molecule type" value="Genomic_DNA"/>
</dbReference>
<evidence type="ECO:0000256" key="2">
    <source>
        <dbReference type="SAM" id="SignalP"/>
    </source>
</evidence>